<evidence type="ECO:0000256" key="3">
    <source>
        <dbReference type="ARBA" id="ARBA00022777"/>
    </source>
</evidence>
<proteinExistence type="inferred from homology"/>
<comment type="catalytic activity">
    <reaction evidence="5">
        <text>a 1,2-diacyl-sn-glycero-3-phospho-(1D-myo-inositol) + ATP = a 1,2-diacyl-sn-glycero-3-phospho-(1D-myo-inositol 4-phosphate) + ADP + H(+)</text>
        <dbReference type="Rhea" id="RHEA:19877"/>
        <dbReference type="ChEBI" id="CHEBI:15378"/>
        <dbReference type="ChEBI" id="CHEBI:30616"/>
        <dbReference type="ChEBI" id="CHEBI:57880"/>
        <dbReference type="ChEBI" id="CHEBI:58178"/>
        <dbReference type="ChEBI" id="CHEBI:456216"/>
        <dbReference type="EC" id="2.7.1.67"/>
    </reaction>
</comment>
<dbReference type="GO" id="GO:0007030">
    <property type="term" value="P:Golgi organization"/>
    <property type="evidence" value="ECO:0007669"/>
    <property type="project" value="TreeGrafter"/>
</dbReference>
<dbReference type="GO" id="GO:0007032">
    <property type="term" value="P:endosome organization"/>
    <property type="evidence" value="ECO:0007669"/>
    <property type="project" value="TreeGrafter"/>
</dbReference>
<accession>A0A5C3E5Z3</accession>
<keyword evidence="5" id="KW-1003">Cell membrane</keyword>
<comment type="cofactor">
    <cofactor evidence="5">
        <name>Mg(2+)</name>
        <dbReference type="ChEBI" id="CHEBI:18420"/>
    </cofactor>
    <cofactor evidence="5">
        <name>Mn(2+)</name>
        <dbReference type="ChEBI" id="CHEBI:29035"/>
    </cofactor>
</comment>
<evidence type="ECO:0000256" key="5">
    <source>
        <dbReference type="RuleBase" id="RU367084"/>
    </source>
</evidence>
<dbReference type="GO" id="GO:0046854">
    <property type="term" value="P:phosphatidylinositol phosphate biosynthetic process"/>
    <property type="evidence" value="ECO:0007669"/>
    <property type="project" value="UniProtKB-UniRule"/>
</dbReference>
<organism evidence="7 8">
    <name type="scientific">Ustilago trichophora</name>
    <dbReference type="NCBI Taxonomy" id="86804"/>
    <lineage>
        <taxon>Eukaryota</taxon>
        <taxon>Fungi</taxon>
        <taxon>Dikarya</taxon>
        <taxon>Basidiomycota</taxon>
        <taxon>Ustilaginomycotina</taxon>
        <taxon>Ustilaginomycetes</taxon>
        <taxon>Ustilaginales</taxon>
        <taxon>Ustilaginaceae</taxon>
        <taxon>Ustilago</taxon>
    </lineage>
</organism>
<feature type="compositionally biased region" description="Low complexity" evidence="6">
    <location>
        <begin position="293"/>
        <end position="304"/>
    </location>
</feature>
<dbReference type="PANTHER" id="PTHR12865">
    <property type="entry name" value="PHOSPHATIDYLINOSITOL 4-KINASE TYPE-II"/>
    <property type="match status" value="1"/>
</dbReference>
<evidence type="ECO:0000256" key="4">
    <source>
        <dbReference type="ARBA" id="ARBA00022840"/>
    </source>
</evidence>
<evidence type="ECO:0000256" key="6">
    <source>
        <dbReference type="SAM" id="MobiDB-lite"/>
    </source>
</evidence>
<reference evidence="7 8" key="1">
    <citation type="submission" date="2018-03" db="EMBL/GenBank/DDBJ databases">
        <authorList>
            <person name="Guldener U."/>
        </authorList>
    </citation>
    <scope>NUCLEOTIDE SEQUENCE [LARGE SCALE GENOMIC DNA]</scope>
    <source>
        <strain evidence="7 8">NBRC100155</strain>
    </source>
</reference>
<dbReference type="GO" id="GO:0000329">
    <property type="term" value="C:fungal-type vacuole membrane"/>
    <property type="evidence" value="ECO:0007669"/>
    <property type="project" value="TreeGrafter"/>
</dbReference>
<sequence>MGRPCLIPNFSYLSEVGASYLDLVLLSRWYLVPSSWSSLLPRFTTHTATVPLSTRTTKTLLMRDMDEESRAHKVSRRKERARLRNCGVAIKRTLLCRLPGTISIPRTSQTPVILRRSSQIARASIKDLPPQHDAFYWTPKRMEQFRLQLERLVVLDFSCAILTAVGQLYDQARYRQGRDQNRRHRQLTFFPHQASQRDSPVSLRMALLPTDLIGLPFSEATREHLLPILSDPAWWQQQSKVSEDLPARPYFDQAKFERQMSVMRGQEVQELQVDKLEKLDGVKVPLDSNGQVLPPSELPESPSSGVSKPATGKPPIPRTISSGLIETERRPIGMRASESYRKALLQAAGTDGAFNDADEQQTDEQPLVQDPQMTNPTAAPDTRKGRAINALHPPTTLGLSIVVVINISAIAVQHDDG</sequence>
<evidence type="ECO:0000313" key="8">
    <source>
        <dbReference type="Proteomes" id="UP000324022"/>
    </source>
</evidence>
<evidence type="ECO:0000256" key="2">
    <source>
        <dbReference type="ARBA" id="ARBA00022741"/>
    </source>
</evidence>
<dbReference type="GO" id="GO:0004430">
    <property type="term" value="F:1-phosphatidylinositol 4-kinase activity"/>
    <property type="evidence" value="ECO:0007669"/>
    <property type="project" value="UniProtKB-UniRule"/>
</dbReference>
<dbReference type="OrthoDB" id="3349449at2759"/>
<dbReference type="EMBL" id="OOIN01000013">
    <property type="protein sequence ID" value="SPO26113.1"/>
    <property type="molecule type" value="Genomic_DNA"/>
</dbReference>
<keyword evidence="3 5" id="KW-0418">Kinase</keyword>
<dbReference type="GO" id="GO:0005886">
    <property type="term" value="C:plasma membrane"/>
    <property type="evidence" value="ECO:0007669"/>
    <property type="project" value="UniProtKB-SubCell"/>
</dbReference>
<evidence type="ECO:0000256" key="1">
    <source>
        <dbReference type="ARBA" id="ARBA00022679"/>
    </source>
</evidence>
<dbReference type="GO" id="GO:0005768">
    <property type="term" value="C:endosome"/>
    <property type="evidence" value="ECO:0007669"/>
    <property type="project" value="UniProtKB-UniRule"/>
</dbReference>
<keyword evidence="8" id="KW-1185">Reference proteome</keyword>
<dbReference type="AlphaFoldDB" id="A0A5C3E5Z3"/>
<protein>
    <recommendedName>
        <fullName evidence="5">Phosphatidylinositol 4-kinase</fullName>
        <ecNumber evidence="5">2.7.1.67</ecNumber>
    </recommendedName>
</protein>
<dbReference type="GO" id="GO:0005802">
    <property type="term" value="C:trans-Golgi network"/>
    <property type="evidence" value="ECO:0007669"/>
    <property type="project" value="TreeGrafter"/>
</dbReference>
<feature type="region of interest" description="Disordered" evidence="6">
    <location>
        <begin position="354"/>
        <end position="383"/>
    </location>
</feature>
<dbReference type="Proteomes" id="UP000324022">
    <property type="component" value="Unassembled WGS sequence"/>
</dbReference>
<keyword evidence="2 5" id="KW-0547">Nucleotide-binding</keyword>
<keyword evidence="1 5" id="KW-0808">Transferase</keyword>
<name>A0A5C3E5Z3_9BASI</name>
<comment type="subcellular location">
    <subcellularLocation>
        <location evidence="5">Cell membrane</location>
        <topology evidence="5">Peripheral membrane protein</topology>
    </subcellularLocation>
    <subcellularLocation>
        <location evidence="5">Vacuole membrane</location>
        <topology evidence="5">Peripheral membrane protein</topology>
    </subcellularLocation>
</comment>
<comment type="similarity">
    <text evidence="5">Belongs to the PI3/PI4-kinase family.</text>
</comment>
<keyword evidence="4 5" id="KW-0067">ATP-binding</keyword>
<dbReference type="GO" id="GO:0005524">
    <property type="term" value="F:ATP binding"/>
    <property type="evidence" value="ECO:0007669"/>
    <property type="project" value="UniProtKB-UniRule"/>
</dbReference>
<feature type="region of interest" description="Disordered" evidence="6">
    <location>
        <begin position="286"/>
        <end position="328"/>
    </location>
</feature>
<dbReference type="InterPro" id="IPR039756">
    <property type="entry name" value="Lsb6/PI4K2"/>
</dbReference>
<dbReference type="EC" id="2.7.1.67" evidence="5"/>
<dbReference type="PANTHER" id="PTHR12865:SF1">
    <property type="entry name" value="PHOSPHATIDYLINOSITOL 4-KINASE TYPE 2"/>
    <property type="match status" value="1"/>
</dbReference>
<evidence type="ECO:0000313" key="7">
    <source>
        <dbReference type="EMBL" id="SPO26113.1"/>
    </source>
</evidence>
<gene>
    <name evidence="7" type="ORF">UTRI_02388</name>
</gene>
<keyword evidence="5" id="KW-0472">Membrane</keyword>